<organism evidence="3 4">
    <name type="scientific">Gemmata palustris</name>
    <dbReference type="NCBI Taxonomy" id="2822762"/>
    <lineage>
        <taxon>Bacteria</taxon>
        <taxon>Pseudomonadati</taxon>
        <taxon>Planctomycetota</taxon>
        <taxon>Planctomycetia</taxon>
        <taxon>Gemmatales</taxon>
        <taxon>Gemmataceae</taxon>
        <taxon>Gemmata</taxon>
    </lineage>
</organism>
<reference evidence="3 4" key="1">
    <citation type="submission" date="2021-04" db="EMBL/GenBank/DDBJ databases">
        <authorList>
            <person name="Ivanova A."/>
        </authorList>
    </citation>
    <scope>NUCLEOTIDE SEQUENCE [LARGE SCALE GENOMIC DNA]</scope>
    <source>
        <strain evidence="3 4">G18</strain>
    </source>
</reference>
<keyword evidence="4" id="KW-1185">Reference proteome</keyword>
<feature type="chain" id="PRO_5046034465" evidence="2">
    <location>
        <begin position="20"/>
        <end position="286"/>
    </location>
</feature>
<evidence type="ECO:0000256" key="1">
    <source>
        <dbReference type="SAM" id="MobiDB-lite"/>
    </source>
</evidence>
<feature type="region of interest" description="Disordered" evidence="1">
    <location>
        <begin position="20"/>
        <end position="233"/>
    </location>
</feature>
<evidence type="ECO:0000313" key="3">
    <source>
        <dbReference type="EMBL" id="MBP3955208.1"/>
    </source>
</evidence>
<gene>
    <name evidence="3" type="ORF">J8F10_07930</name>
</gene>
<evidence type="ECO:0000313" key="4">
    <source>
        <dbReference type="Proteomes" id="UP000676565"/>
    </source>
</evidence>
<dbReference type="Proteomes" id="UP000676565">
    <property type="component" value="Unassembled WGS sequence"/>
</dbReference>
<protein>
    <submittedName>
        <fullName evidence="3">Uncharacterized protein</fullName>
    </submittedName>
</protein>
<feature type="signal peptide" evidence="2">
    <location>
        <begin position="1"/>
        <end position="19"/>
    </location>
</feature>
<sequence>MNRVSFLVLFAAVGSLANARAGAEVPVAPPPREIRPDGTRDPVPPPEPPAKGEDPAVTVKRIIENSKDVGDKLAKTDTGTDTRKTQGKILSDIDALINQQENPPPPQPDKDKDKEKDKDKDKSDKKDPMMNTGMPMKNDTPMKNDMPMGGMNMGDPPPMGGGMGDSQPMGRKPRMGDPMNDSKKEPGGNAKEPNKSENDPKKGGTEPKGPPGTTGGNPMGTAKTGKPSLPFEEDVAKDVWGHLPDKLRQQMSQYYKEDFTPKYAELLRLYYSSLSEKGMKPGDPKK</sequence>
<evidence type="ECO:0000256" key="2">
    <source>
        <dbReference type="SAM" id="SignalP"/>
    </source>
</evidence>
<name>A0ABS5BNF0_9BACT</name>
<feature type="compositionally biased region" description="Basic and acidic residues" evidence="1">
    <location>
        <begin position="180"/>
        <end position="205"/>
    </location>
</feature>
<comment type="caution">
    <text evidence="3">The sequence shown here is derived from an EMBL/GenBank/DDBJ whole genome shotgun (WGS) entry which is preliminary data.</text>
</comment>
<keyword evidence="2" id="KW-0732">Signal</keyword>
<dbReference type="RefSeq" id="WP_210653299.1">
    <property type="nucleotide sequence ID" value="NZ_JAGKQQ010000001.1"/>
</dbReference>
<feature type="compositionally biased region" description="Low complexity" evidence="1">
    <location>
        <begin position="141"/>
        <end position="154"/>
    </location>
</feature>
<feature type="compositionally biased region" description="Basic and acidic residues" evidence="1">
    <location>
        <begin position="108"/>
        <end position="128"/>
    </location>
</feature>
<proteinExistence type="predicted"/>
<accession>A0ABS5BNF0</accession>
<feature type="compositionally biased region" description="Basic and acidic residues" evidence="1">
    <location>
        <begin position="61"/>
        <end position="84"/>
    </location>
</feature>
<dbReference type="EMBL" id="JAGKQQ010000001">
    <property type="protein sequence ID" value="MBP3955208.1"/>
    <property type="molecule type" value="Genomic_DNA"/>
</dbReference>